<keyword evidence="2" id="KW-1185">Reference proteome</keyword>
<sequence>MMINDFFRIGELISVHIQKSELERKEAELATPMLTDLEHIPQIFEWFCELSGDSGDGGKLNTDRKMQFLIIIMFFYSPISLTGHRIPNGIRDILTELLGYKSKSAVSNHLKNLVPTYDNYRMFREEVDLLYASIRSRLEDRGMLPYILIL</sequence>
<organism evidence="1 2">
    <name type="scientific">Bacteroides vicugnae</name>
    <dbReference type="NCBI Taxonomy" id="3037989"/>
    <lineage>
        <taxon>Bacteria</taxon>
        <taxon>Pseudomonadati</taxon>
        <taxon>Bacteroidota</taxon>
        <taxon>Bacteroidia</taxon>
        <taxon>Bacteroidales</taxon>
        <taxon>Bacteroidaceae</taxon>
        <taxon>Bacteroides</taxon>
    </lineage>
</organism>
<evidence type="ECO:0000313" key="1">
    <source>
        <dbReference type="EMBL" id="MDY7258092.1"/>
    </source>
</evidence>
<dbReference type="Proteomes" id="UP001292913">
    <property type="component" value="Unassembled WGS sequence"/>
</dbReference>
<evidence type="ECO:0000313" key="2">
    <source>
        <dbReference type="Proteomes" id="UP001292913"/>
    </source>
</evidence>
<comment type="caution">
    <text evidence="1">The sequence shown here is derived from an EMBL/GenBank/DDBJ whole genome shotgun (WGS) entry which is preliminary data.</text>
</comment>
<name>A0ABU5HQG1_9BACE</name>
<proteinExistence type="predicted"/>
<dbReference type="RefSeq" id="WP_148364437.1">
    <property type="nucleotide sequence ID" value="NZ_JARZAK010000005.1"/>
</dbReference>
<reference evidence="1 2" key="1">
    <citation type="submission" date="2023-04" db="EMBL/GenBank/DDBJ databases">
        <title>Bacteroides pacosi sp. nov., isolated from the fecal material of an alpaca.</title>
        <authorList>
            <person name="Miller S."/>
            <person name="Hendry M."/>
            <person name="King J."/>
            <person name="Sankaranarayanan K."/>
            <person name="Lawson P.A."/>
        </authorList>
    </citation>
    <scope>NUCLEOTIDE SEQUENCE [LARGE SCALE GENOMIC DNA]</scope>
    <source>
        <strain evidence="1 2">A2-P53</strain>
    </source>
</reference>
<accession>A0ABU5HQG1</accession>
<dbReference type="EMBL" id="JARZAK010000005">
    <property type="protein sequence ID" value="MDY7258092.1"/>
    <property type="molecule type" value="Genomic_DNA"/>
</dbReference>
<gene>
    <name evidence="1" type="ORF">QHG74_10215</name>
</gene>
<protein>
    <submittedName>
        <fullName evidence="1">Uncharacterized protein</fullName>
    </submittedName>
</protein>